<dbReference type="SUPFAM" id="SSF53448">
    <property type="entry name" value="Nucleotide-diphospho-sugar transferases"/>
    <property type="match status" value="1"/>
</dbReference>
<dbReference type="Gene3D" id="3.90.550.10">
    <property type="entry name" value="Spore Coat Polysaccharide Biosynthesis Protein SpsA, Chain A"/>
    <property type="match status" value="1"/>
</dbReference>
<dbReference type="EMBL" id="CP055153">
    <property type="protein sequence ID" value="QMU26809.1"/>
    <property type="molecule type" value="Genomic_DNA"/>
</dbReference>
<keyword evidence="4 8" id="KW-0812">Transmembrane</keyword>
<dbReference type="InterPro" id="IPR001173">
    <property type="entry name" value="Glyco_trans_2-like"/>
</dbReference>
<name>A0A7L7L2Z0_9BACT</name>
<keyword evidence="3 10" id="KW-0808">Transferase</keyword>
<evidence type="ECO:0000313" key="10">
    <source>
        <dbReference type="EMBL" id="QMU26809.1"/>
    </source>
</evidence>
<dbReference type="GO" id="GO:0005886">
    <property type="term" value="C:plasma membrane"/>
    <property type="evidence" value="ECO:0007669"/>
    <property type="project" value="TreeGrafter"/>
</dbReference>
<evidence type="ECO:0000256" key="3">
    <source>
        <dbReference type="ARBA" id="ARBA00022679"/>
    </source>
</evidence>
<dbReference type="InterPro" id="IPR050256">
    <property type="entry name" value="Glycosyltransferase_2"/>
</dbReference>
<dbReference type="Proteomes" id="UP000514509">
    <property type="component" value="Chromosome"/>
</dbReference>
<dbReference type="CDD" id="cd04187">
    <property type="entry name" value="DPM1_like_bac"/>
    <property type="match status" value="1"/>
</dbReference>
<feature type="transmembrane region" description="Helical" evidence="8">
    <location>
        <begin position="233"/>
        <end position="252"/>
    </location>
</feature>
<organism evidence="10 11">
    <name type="scientific">Adhaeribacter radiodurans</name>
    <dbReference type="NCBI Taxonomy" id="2745197"/>
    <lineage>
        <taxon>Bacteria</taxon>
        <taxon>Pseudomonadati</taxon>
        <taxon>Bacteroidota</taxon>
        <taxon>Cytophagia</taxon>
        <taxon>Cytophagales</taxon>
        <taxon>Hymenobacteraceae</taxon>
        <taxon>Adhaeribacter</taxon>
    </lineage>
</organism>
<dbReference type="PANTHER" id="PTHR48090:SF3">
    <property type="entry name" value="UNDECAPRENYL-PHOSPHATE 4-DEOXY-4-FORMAMIDO-L-ARABINOSE TRANSFERASE"/>
    <property type="match status" value="1"/>
</dbReference>
<evidence type="ECO:0000256" key="7">
    <source>
        <dbReference type="ARBA" id="ARBA00023136"/>
    </source>
</evidence>
<dbReference type="AlphaFoldDB" id="A0A7L7L2Z0"/>
<dbReference type="GO" id="GO:0009103">
    <property type="term" value="P:lipopolysaccharide biosynthetic process"/>
    <property type="evidence" value="ECO:0007669"/>
    <property type="project" value="UniProtKB-KW"/>
</dbReference>
<keyword evidence="1" id="KW-1003">Cell membrane</keyword>
<keyword evidence="5" id="KW-0448">Lipopolysaccharide biosynthesis</keyword>
<dbReference type="GO" id="GO:0016757">
    <property type="term" value="F:glycosyltransferase activity"/>
    <property type="evidence" value="ECO:0007669"/>
    <property type="project" value="UniProtKB-KW"/>
</dbReference>
<feature type="transmembrane region" description="Helical" evidence="8">
    <location>
        <begin position="264"/>
        <end position="283"/>
    </location>
</feature>
<keyword evidence="6 8" id="KW-1133">Transmembrane helix</keyword>
<dbReference type="Pfam" id="PF00535">
    <property type="entry name" value="Glycos_transf_2"/>
    <property type="match status" value="1"/>
</dbReference>
<dbReference type="InterPro" id="IPR029044">
    <property type="entry name" value="Nucleotide-diphossugar_trans"/>
</dbReference>
<evidence type="ECO:0000256" key="2">
    <source>
        <dbReference type="ARBA" id="ARBA00022676"/>
    </source>
</evidence>
<proteinExistence type="predicted"/>
<dbReference type="KEGG" id="add:HUW48_01615"/>
<reference evidence="10 11" key="2">
    <citation type="submission" date="2020-08" db="EMBL/GenBank/DDBJ databases">
        <title>Adhaeribacter dokdonensis sp. nov., isolated from the rhizosphere of Elymus tsukushiensis, a plant native to the Dokdo Islands, Republic of Korea.</title>
        <authorList>
            <person name="Ghim S.Y."/>
        </authorList>
    </citation>
    <scope>NUCLEOTIDE SEQUENCE [LARGE SCALE GENOMIC DNA]</scope>
    <source>
        <strain evidence="10 11">KUDC8001</strain>
    </source>
</reference>
<protein>
    <submittedName>
        <fullName evidence="10">Glycosyltransferase family 2 protein</fullName>
    </submittedName>
</protein>
<keyword evidence="11" id="KW-1185">Reference proteome</keyword>
<dbReference type="PANTHER" id="PTHR48090">
    <property type="entry name" value="UNDECAPRENYL-PHOSPHATE 4-DEOXY-4-FORMAMIDO-L-ARABINOSE TRANSFERASE-RELATED"/>
    <property type="match status" value="1"/>
</dbReference>
<accession>A0A7L7L2Z0</accession>
<reference evidence="10 11" key="1">
    <citation type="submission" date="2020-06" db="EMBL/GenBank/DDBJ databases">
        <authorList>
            <person name="Hwang Y.J."/>
        </authorList>
    </citation>
    <scope>NUCLEOTIDE SEQUENCE [LARGE SCALE GENOMIC DNA]</scope>
    <source>
        <strain evidence="10 11">KUDC8001</strain>
    </source>
</reference>
<evidence type="ECO:0000256" key="8">
    <source>
        <dbReference type="SAM" id="Phobius"/>
    </source>
</evidence>
<evidence type="ECO:0000256" key="6">
    <source>
        <dbReference type="ARBA" id="ARBA00022989"/>
    </source>
</evidence>
<gene>
    <name evidence="10" type="ORF">HUW48_01615</name>
</gene>
<evidence type="ECO:0000256" key="5">
    <source>
        <dbReference type="ARBA" id="ARBA00022985"/>
    </source>
</evidence>
<evidence type="ECO:0000256" key="1">
    <source>
        <dbReference type="ARBA" id="ARBA00022475"/>
    </source>
</evidence>
<feature type="domain" description="Glycosyltransferase 2-like" evidence="9">
    <location>
        <begin position="10"/>
        <end position="169"/>
    </location>
</feature>
<evidence type="ECO:0000313" key="11">
    <source>
        <dbReference type="Proteomes" id="UP000514509"/>
    </source>
</evidence>
<evidence type="ECO:0000259" key="9">
    <source>
        <dbReference type="Pfam" id="PF00535"/>
    </source>
</evidence>
<dbReference type="RefSeq" id="WP_182414012.1">
    <property type="nucleotide sequence ID" value="NZ_CP055153.1"/>
</dbReference>
<evidence type="ECO:0000256" key="4">
    <source>
        <dbReference type="ARBA" id="ARBA00022692"/>
    </source>
</evidence>
<keyword evidence="2" id="KW-0328">Glycosyltransferase</keyword>
<keyword evidence="7 8" id="KW-0472">Membrane</keyword>
<sequence length="308" mass="34897">MSEPNTPFISVVSPVYGAAELVDLLVANISQVLRTLTSSYEIILVDDGSPDAGWSKIEQNAKRWPQVKGIKLSRNFGQHRAISAGLKFSTGQWVVVLDCDLQDNPLEIPQMLLKAREGYKIVLAQRNNKKHSRLKIFFSQVFNRVLTFLTNLPFDSRIGNFGLYHRDVITAICQKNDRAYYFPMMVQKVGFRSAILEIEHQKRPAGESSYSFGKNIKLAASVLFFNGYNPLQIDISVMLLTGILLVLVNLYAQNHFPIATTYTWGIFLLGSVFFLSIIGFNLFKTFGNKRNKPCYQIEKKVNFKAVII</sequence>